<evidence type="ECO:0000256" key="5">
    <source>
        <dbReference type="ARBA" id="ARBA00023306"/>
    </source>
</evidence>
<dbReference type="GO" id="GO:0051301">
    <property type="term" value="P:cell division"/>
    <property type="evidence" value="ECO:0007669"/>
    <property type="project" value="UniProtKB-KW"/>
</dbReference>
<evidence type="ECO:0000313" key="8">
    <source>
        <dbReference type="Proteomes" id="UP001283361"/>
    </source>
</evidence>
<dbReference type="PANTHER" id="PTHR14728:SF2">
    <property type="entry name" value="PROTEIN AURORA BOREALIS"/>
    <property type="match status" value="1"/>
</dbReference>
<dbReference type="Proteomes" id="UP001283361">
    <property type="component" value="Unassembled WGS sequence"/>
</dbReference>
<feature type="region of interest" description="Disordered" evidence="6">
    <location>
        <begin position="423"/>
        <end position="472"/>
    </location>
</feature>
<evidence type="ECO:0000256" key="3">
    <source>
        <dbReference type="ARBA" id="ARBA00022618"/>
    </source>
</evidence>
<dbReference type="Pfam" id="PF15280">
    <property type="entry name" value="BORA_N"/>
    <property type="match status" value="1"/>
</dbReference>
<keyword evidence="3" id="KW-0132">Cell division</keyword>
<evidence type="ECO:0000256" key="6">
    <source>
        <dbReference type="SAM" id="MobiDB-lite"/>
    </source>
</evidence>
<evidence type="ECO:0000256" key="2">
    <source>
        <dbReference type="ARBA" id="ARBA00020055"/>
    </source>
</evidence>
<keyword evidence="5" id="KW-0131">Cell cycle</keyword>
<dbReference type="InterPro" id="IPR023252">
    <property type="entry name" value="Aurora_borealis_protein"/>
</dbReference>
<dbReference type="GO" id="GO:0005737">
    <property type="term" value="C:cytoplasm"/>
    <property type="evidence" value="ECO:0007669"/>
    <property type="project" value="TreeGrafter"/>
</dbReference>
<feature type="compositionally biased region" description="Polar residues" evidence="6">
    <location>
        <begin position="435"/>
        <end position="458"/>
    </location>
</feature>
<comment type="caution">
    <text evidence="7">The sequence shown here is derived from an EMBL/GenBank/DDBJ whole genome shotgun (WGS) entry which is preliminary data.</text>
</comment>
<organism evidence="7 8">
    <name type="scientific">Elysia crispata</name>
    <name type="common">lettuce slug</name>
    <dbReference type="NCBI Taxonomy" id="231223"/>
    <lineage>
        <taxon>Eukaryota</taxon>
        <taxon>Metazoa</taxon>
        <taxon>Spiralia</taxon>
        <taxon>Lophotrochozoa</taxon>
        <taxon>Mollusca</taxon>
        <taxon>Gastropoda</taxon>
        <taxon>Heterobranchia</taxon>
        <taxon>Euthyneura</taxon>
        <taxon>Panpulmonata</taxon>
        <taxon>Sacoglossa</taxon>
        <taxon>Placobranchoidea</taxon>
        <taxon>Plakobranchidae</taxon>
        <taxon>Elysia</taxon>
    </lineage>
</organism>
<protein>
    <recommendedName>
        <fullName evidence="2">Protein aurora borealis</fullName>
    </recommendedName>
</protein>
<evidence type="ECO:0000256" key="4">
    <source>
        <dbReference type="ARBA" id="ARBA00022776"/>
    </source>
</evidence>
<dbReference type="GO" id="GO:0005634">
    <property type="term" value="C:nucleus"/>
    <property type="evidence" value="ECO:0007669"/>
    <property type="project" value="TreeGrafter"/>
</dbReference>
<name>A0AAE1DVF3_9GAST</name>
<evidence type="ECO:0000256" key="1">
    <source>
        <dbReference type="ARBA" id="ARBA00010963"/>
    </source>
</evidence>
<comment type="similarity">
    <text evidence="1">Belongs to the BORA family.</text>
</comment>
<keyword evidence="4" id="KW-0498">Mitosis</keyword>
<sequence>MEGDELVQKDTKPENNIPVDLTQSLQQLASTSTCETSTLHSEDYIVKENFSGKGDSPSSTEVMTAKVDKLPGLPSPIFTLSSPVSESSSALSMNVPQSIDGQAPRISCKQRLDVSPDGKKYLKYQSPGKTDMRHQLLVQRTFSPHNEKFEPRTSSPMRKVRAFESSCGCSPIRSTPSTSCSKDPSQNSMKIVPFVSPNAESAMTSHDVQAIFKTPIRAQHPGGDNNGNSTPSRRTLSLFSSPAGSGSCLFTPGRQFINPFEMDTERLNMPPFSPSIFNIGSTCNSAQKNNAEGFWSVEQAALMMPVNIKDSDVQRQLRYQQKIDREQDDKVQSAANAFFSNELIVPSPWGEKVNHFLPRTPGSTKSVSCQTTLSVPPDKDLLSELQGKYGLPENKADSSPLVDAMGSSFIRRKLLNQLNDNDNEILSSPVLPVRKQSTPEWEQQTPNKHSSGHFSSSPIREEPDEKGHHPAMSESELLASPELSPVAGSRSNRFSGLYYSDQDMENPRAIMQLDFSSILEDDSGDEEEAGDKLGTLIQQTAVDNQPSTELSSSGLHISTELQLQASLASSQDDEVVPVTDPSSHRPLLYSGLSVESVSDTVSCSTSVPQLGSSQDTGYYTTSLLQSTTNLAMTSSNSLQIDGGTSSLPEPLSCSGRAGGDSVQIEIADLKHKSDSGNDINCLGYSVESIGKSTGISLTKDDAVLQRKQEPCLVRKIRALSDVRLTREKRNVSRDLTQSFNMDSSARSDELRHSLSEYEQVIVKPEWRGKQESMDTGDFLNISLGNLKPSDHNSFSIKILPAVLSTPSFKRASGIEQNSVISKDYQTRKEMEPSEAYFQSRFSLGDDDTLEQARQLLGKSEQLRQRHSQLELVNSSPFQQALMASDENIDPDAFPIVSGSDSCNNEISCTKNDPMDVSSATPRILESIERNINSVGSPRLGSEIAAEILRRAGDDLAKVTDVLEDNS</sequence>
<feature type="compositionally biased region" description="Basic and acidic residues" evidence="6">
    <location>
        <begin position="459"/>
        <end position="468"/>
    </location>
</feature>
<gene>
    <name evidence="7" type="ORF">RRG08_015353</name>
</gene>
<proteinExistence type="inferred from homology"/>
<dbReference type="GO" id="GO:0060236">
    <property type="term" value="P:regulation of mitotic spindle organization"/>
    <property type="evidence" value="ECO:0007669"/>
    <property type="project" value="TreeGrafter"/>
</dbReference>
<dbReference type="GO" id="GO:0007088">
    <property type="term" value="P:regulation of mitotic nuclear division"/>
    <property type="evidence" value="ECO:0007669"/>
    <property type="project" value="TreeGrafter"/>
</dbReference>
<accession>A0AAE1DVF3</accession>
<keyword evidence="8" id="KW-1185">Reference proteome</keyword>
<dbReference type="GO" id="GO:0019901">
    <property type="term" value="F:protein kinase binding"/>
    <property type="evidence" value="ECO:0007669"/>
    <property type="project" value="TreeGrafter"/>
</dbReference>
<dbReference type="PANTHER" id="PTHR14728">
    <property type="entry name" value="PROTEIN AURORA BOREALIS"/>
    <property type="match status" value="1"/>
</dbReference>
<dbReference type="EMBL" id="JAWDGP010002462">
    <property type="protein sequence ID" value="KAK3783013.1"/>
    <property type="molecule type" value="Genomic_DNA"/>
</dbReference>
<dbReference type="AlphaFoldDB" id="A0AAE1DVF3"/>
<evidence type="ECO:0000313" key="7">
    <source>
        <dbReference type="EMBL" id="KAK3783013.1"/>
    </source>
</evidence>
<reference evidence="7" key="1">
    <citation type="journal article" date="2023" name="G3 (Bethesda)">
        <title>A reference genome for the long-term kleptoplast-retaining sea slug Elysia crispata morphotype clarki.</title>
        <authorList>
            <person name="Eastman K.E."/>
            <person name="Pendleton A.L."/>
            <person name="Shaikh M.A."/>
            <person name="Suttiyut T."/>
            <person name="Ogas R."/>
            <person name="Tomko P."/>
            <person name="Gavelis G."/>
            <person name="Widhalm J.R."/>
            <person name="Wisecaver J.H."/>
        </authorList>
    </citation>
    <scope>NUCLEOTIDE SEQUENCE</scope>
    <source>
        <strain evidence="7">ECLA1</strain>
    </source>
</reference>
<dbReference type="PRINTS" id="PR02038">
    <property type="entry name" value="AURORABORA"/>
</dbReference>